<feature type="transmembrane region" description="Helical" evidence="7">
    <location>
        <begin position="134"/>
        <end position="154"/>
    </location>
</feature>
<protein>
    <submittedName>
        <fullName evidence="9">SLC13 family permease</fullName>
    </submittedName>
</protein>
<comment type="caution">
    <text evidence="9">The sequence shown here is derived from an EMBL/GenBank/DDBJ whole genome shotgun (WGS) entry which is preliminary data.</text>
</comment>
<feature type="domain" description="RCK C-terminal" evidence="8">
    <location>
        <begin position="204"/>
        <end position="291"/>
    </location>
</feature>
<feature type="transmembrane region" description="Helical" evidence="7">
    <location>
        <begin position="90"/>
        <end position="122"/>
    </location>
</feature>
<comment type="subcellular location">
    <subcellularLocation>
        <location evidence="1">Membrane</location>
        <topology evidence="1">Multi-pass membrane protein</topology>
    </subcellularLocation>
</comment>
<dbReference type="InterPro" id="IPR036721">
    <property type="entry name" value="RCK_C_sf"/>
</dbReference>
<feature type="transmembrane region" description="Helical" evidence="7">
    <location>
        <begin position="510"/>
        <end position="528"/>
    </location>
</feature>
<reference evidence="9" key="1">
    <citation type="submission" date="2021-04" db="EMBL/GenBank/DDBJ databases">
        <authorList>
            <person name="Yoon J."/>
        </authorList>
    </citation>
    <scope>NUCLEOTIDE SEQUENCE</scope>
    <source>
        <strain evidence="9">KMU-90</strain>
    </source>
</reference>
<feature type="transmembrane region" description="Helical" evidence="7">
    <location>
        <begin position="174"/>
        <end position="197"/>
    </location>
</feature>
<feature type="transmembrane region" description="Helical" evidence="7">
    <location>
        <begin position="452"/>
        <end position="472"/>
    </location>
</feature>
<dbReference type="GO" id="GO:0006813">
    <property type="term" value="P:potassium ion transport"/>
    <property type="evidence" value="ECO:0007669"/>
    <property type="project" value="InterPro"/>
</dbReference>
<keyword evidence="5 7" id="KW-1133">Transmembrane helix</keyword>
<dbReference type="AlphaFoldDB" id="A0A8J7WFQ8"/>
<sequence length="597" mass="62124">MTPDQLALCAILGVTVLLFVSGRLRHDLVAIAALLASVLAGLVPADRAFEGFGSTAVITVACVLILSNALQRSGAVDAFARAVLPADPGLVTMIAALTGIAALLSAFMNNVGALALLMPIALKAAARFDLPPSRLLMPLSFGSILGGMTTLIGTPPNLIVADYRREITGEAFGMFDFAPVGLAVAVAGLLFILLVGWRLVPVRKRSGTEGFDTGTYFSEVHVPEGAKAEGMTLREIEAAITETEIQVLGLVRRGILESAPPTGIRVRAGDILIVEAETEGFSAAVSTLGLVMQQPAADAAEGDTTLERFRDGEGHVELMEMVVGPKSPLVGRSPRGLRLRDRFRISLLAISRQDRRRIGRIGTARFMPGDVLLMQGNPDALAEFAADHDCLPLADRPLGFPSRRQMLTAAGIMLGTVALAASGLVAAPVAFALGVLLSALTGTVPVRRLYDAVDWPVIVLLGCLLPVANAMLDTGTADLLAGVLVGTLAGGAPVIALVLVLVVTMTLSDVMNNAATVAVMAPIALGIANTLGAPVDVFLMAVAIGGSCAFLTPIGHQNNTLILGPGGFRFADYWRLGLPLEVIVVAVATPMLLLVWG</sequence>
<feature type="transmembrane region" description="Helical" evidence="7">
    <location>
        <begin position="412"/>
        <end position="440"/>
    </location>
</feature>
<feature type="transmembrane region" description="Helical" evidence="7">
    <location>
        <begin position="535"/>
        <end position="556"/>
    </location>
</feature>
<evidence type="ECO:0000256" key="1">
    <source>
        <dbReference type="ARBA" id="ARBA00004141"/>
    </source>
</evidence>
<dbReference type="PANTHER" id="PTHR43652:SF2">
    <property type="entry name" value="BASIC AMINO ACID ANTIPORTER YFCC-RELATED"/>
    <property type="match status" value="1"/>
</dbReference>
<evidence type="ECO:0000256" key="3">
    <source>
        <dbReference type="ARBA" id="ARBA00022692"/>
    </source>
</evidence>
<dbReference type="Proteomes" id="UP000681356">
    <property type="component" value="Unassembled WGS sequence"/>
</dbReference>
<gene>
    <name evidence="9" type="ORF">KB874_22295</name>
</gene>
<feature type="transmembrane region" description="Helical" evidence="7">
    <location>
        <begin position="52"/>
        <end position="70"/>
    </location>
</feature>
<evidence type="ECO:0000313" key="9">
    <source>
        <dbReference type="EMBL" id="MBS0126815.1"/>
    </source>
</evidence>
<dbReference type="Pfam" id="PF02080">
    <property type="entry name" value="TrkA_C"/>
    <property type="match status" value="1"/>
</dbReference>
<dbReference type="InterPro" id="IPR051679">
    <property type="entry name" value="DASS-Related_Transporters"/>
</dbReference>
<dbReference type="EMBL" id="JAGTUU010000013">
    <property type="protein sequence ID" value="MBS0126815.1"/>
    <property type="molecule type" value="Genomic_DNA"/>
</dbReference>
<evidence type="ECO:0000313" key="10">
    <source>
        <dbReference type="Proteomes" id="UP000681356"/>
    </source>
</evidence>
<organism evidence="9 10">
    <name type="scientific">Thetidibacter halocola</name>
    <dbReference type="NCBI Taxonomy" id="2827239"/>
    <lineage>
        <taxon>Bacteria</taxon>
        <taxon>Pseudomonadati</taxon>
        <taxon>Pseudomonadota</taxon>
        <taxon>Alphaproteobacteria</taxon>
        <taxon>Rhodobacterales</taxon>
        <taxon>Roseobacteraceae</taxon>
        <taxon>Thetidibacter</taxon>
    </lineage>
</organism>
<evidence type="ECO:0000256" key="6">
    <source>
        <dbReference type="ARBA" id="ARBA00023136"/>
    </source>
</evidence>
<evidence type="ECO:0000259" key="8">
    <source>
        <dbReference type="PROSITE" id="PS51202"/>
    </source>
</evidence>
<keyword evidence="10" id="KW-1185">Reference proteome</keyword>
<dbReference type="Gene3D" id="3.30.70.1450">
    <property type="entry name" value="Regulator of K+ conductance, C-terminal domain"/>
    <property type="match status" value="2"/>
</dbReference>
<dbReference type="InterPro" id="IPR006037">
    <property type="entry name" value="RCK_C"/>
</dbReference>
<dbReference type="GO" id="GO:0008324">
    <property type="term" value="F:monoatomic cation transmembrane transporter activity"/>
    <property type="evidence" value="ECO:0007669"/>
    <property type="project" value="InterPro"/>
</dbReference>
<dbReference type="GO" id="GO:0005886">
    <property type="term" value="C:plasma membrane"/>
    <property type="evidence" value="ECO:0007669"/>
    <property type="project" value="TreeGrafter"/>
</dbReference>
<keyword evidence="3 7" id="KW-0812">Transmembrane</keyword>
<feature type="transmembrane region" description="Helical" evidence="7">
    <location>
        <begin position="28"/>
        <end position="45"/>
    </location>
</feature>
<dbReference type="InterPro" id="IPR004680">
    <property type="entry name" value="Cit_transptr-like_dom"/>
</dbReference>
<dbReference type="SUPFAM" id="SSF116726">
    <property type="entry name" value="TrkA C-terminal domain-like"/>
    <property type="match status" value="2"/>
</dbReference>
<accession>A0A8J7WFQ8</accession>
<keyword evidence="2" id="KW-0813">Transport</keyword>
<feature type="transmembrane region" description="Helical" evidence="7">
    <location>
        <begin position="576"/>
        <end position="596"/>
    </location>
</feature>
<evidence type="ECO:0000256" key="5">
    <source>
        <dbReference type="ARBA" id="ARBA00022989"/>
    </source>
</evidence>
<evidence type="ECO:0000256" key="7">
    <source>
        <dbReference type="SAM" id="Phobius"/>
    </source>
</evidence>
<feature type="transmembrane region" description="Helical" evidence="7">
    <location>
        <begin position="479"/>
        <end position="504"/>
    </location>
</feature>
<dbReference type="Pfam" id="PF03600">
    <property type="entry name" value="CitMHS"/>
    <property type="match status" value="1"/>
</dbReference>
<dbReference type="RefSeq" id="WP_212538776.1">
    <property type="nucleotide sequence ID" value="NZ_JAGTUU010000013.1"/>
</dbReference>
<dbReference type="PANTHER" id="PTHR43652">
    <property type="entry name" value="BASIC AMINO ACID ANTIPORTER YFCC-RELATED"/>
    <property type="match status" value="1"/>
</dbReference>
<evidence type="ECO:0000256" key="4">
    <source>
        <dbReference type="ARBA" id="ARBA00022737"/>
    </source>
</evidence>
<evidence type="ECO:0000256" key="2">
    <source>
        <dbReference type="ARBA" id="ARBA00022448"/>
    </source>
</evidence>
<name>A0A8J7WFQ8_9RHOB</name>
<keyword evidence="4" id="KW-0677">Repeat</keyword>
<proteinExistence type="predicted"/>
<keyword evidence="6 7" id="KW-0472">Membrane</keyword>
<feature type="domain" description="RCK C-terminal" evidence="8">
    <location>
        <begin position="306"/>
        <end position="390"/>
    </location>
</feature>
<dbReference type="PROSITE" id="PS51202">
    <property type="entry name" value="RCK_C"/>
    <property type="match status" value="2"/>
</dbReference>